<evidence type="ECO:0000313" key="3">
    <source>
        <dbReference type="EMBL" id="KAF9037914.1"/>
    </source>
</evidence>
<gene>
    <name evidence="3" type="ORF">BDP27DRAFT_1525868</name>
</gene>
<evidence type="ECO:0000313" key="4">
    <source>
        <dbReference type="Proteomes" id="UP000772434"/>
    </source>
</evidence>
<dbReference type="AlphaFoldDB" id="A0A9P5TXA7"/>
<dbReference type="InterPro" id="IPR045111">
    <property type="entry name" value="Vps41/Vps8"/>
</dbReference>
<protein>
    <submittedName>
        <fullName evidence="3">Golgi CORVET complex core vacuolar protein 8-domain-containing protein</fullName>
    </submittedName>
</protein>
<evidence type="ECO:0000259" key="2">
    <source>
        <dbReference type="Pfam" id="PF25066"/>
    </source>
</evidence>
<reference evidence="3" key="1">
    <citation type="submission" date="2020-11" db="EMBL/GenBank/DDBJ databases">
        <authorList>
            <consortium name="DOE Joint Genome Institute"/>
            <person name="Ahrendt S."/>
            <person name="Riley R."/>
            <person name="Andreopoulos W."/>
            <person name="Labutti K."/>
            <person name="Pangilinan J."/>
            <person name="Ruiz-Duenas F.J."/>
            <person name="Barrasa J.M."/>
            <person name="Sanchez-Garcia M."/>
            <person name="Camarero S."/>
            <person name="Miyauchi S."/>
            <person name="Serrano A."/>
            <person name="Linde D."/>
            <person name="Babiker R."/>
            <person name="Drula E."/>
            <person name="Ayuso-Fernandez I."/>
            <person name="Pacheco R."/>
            <person name="Padilla G."/>
            <person name="Ferreira P."/>
            <person name="Barriuso J."/>
            <person name="Kellner H."/>
            <person name="Castanera R."/>
            <person name="Alfaro M."/>
            <person name="Ramirez L."/>
            <person name="Pisabarro A.G."/>
            <person name="Kuo A."/>
            <person name="Tritt A."/>
            <person name="Lipzen A."/>
            <person name="He G."/>
            <person name="Yan M."/>
            <person name="Ng V."/>
            <person name="Cullen D."/>
            <person name="Martin F."/>
            <person name="Rosso M.-N."/>
            <person name="Henrissat B."/>
            <person name="Hibbett D."/>
            <person name="Martinez A.T."/>
            <person name="Grigoriev I.V."/>
        </authorList>
    </citation>
    <scope>NUCLEOTIDE SEQUENCE</scope>
    <source>
        <strain evidence="3">AH 40177</strain>
    </source>
</reference>
<evidence type="ECO:0000259" key="1">
    <source>
        <dbReference type="Pfam" id="PF12816"/>
    </source>
</evidence>
<dbReference type="GO" id="GO:0006623">
    <property type="term" value="P:protein targeting to vacuole"/>
    <property type="evidence" value="ECO:0007669"/>
    <property type="project" value="InterPro"/>
</dbReference>
<dbReference type="GO" id="GO:0005770">
    <property type="term" value="C:late endosome"/>
    <property type="evidence" value="ECO:0007669"/>
    <property type="project" value="TreeGrafter"/>
</dbReference>
<proteinExistence type="predicted"/>
<dbReference type="InterPro" id="IPR025941">
    <property type="entry name" value="Vps8_central_dom"/>
</dbReference>
<sequence length="936" mass="106292">MSNSRAFNAANRFETGEKANKYELVFLGASCDEAEKHLQLAHKASQSLREEQLLISRKTGSGIPELSCRYSLNRFTLFEEEMEALTSRNVPVGKRFFQVMDKTEQICEDCRALMAGENGPTKGGLVQFLCPVWTLSYFGSSRAIRWRRNALALLSHDTILTSPLVIPRASSSYMTSKSLRLPLVSSPPPHLQLCLRRKEGHVQGSRIINIGFVAEGHTALISADESGLAFYHSLGKVLFVEALIFFGFTLPDVESPTTRKEEKTLSRRCCRIKSKKQIQGYTVLVPSVKPIQTLRKGSCGGRAKYTVINVFMGSYNAHPVYRSCAIQRRGNRVKSRWDLDAGKWSADEDILALQWLNVNVGSFQAVVVTASALQVYNLNEVYGCIREKSSSCYAFSEDRMTDETHRTPDGRGVDRTSLFEGLVSSCARACIALHGFEFLFEDLFQLYDDNGISRIFSPSSRCCTDMQTHQLYDALIYVYTRALRDYVAPVVELLGLIRKVHQYRRRKAEYAESSMADMEPVILNAYKIYPYLANILSGLTYPSEQPLSEEEALAAKKAVYTFFVLWSVLVFGQRQLLRYYAESFLHSLDIAFEDAYLNDKSSRRCIPQFLQEAIPFFTLHNILVYLAEDTDPIPGRSTASCTISLVRVQPHNVSQITELFRNAGFFRILRQWHRQDNQWGSLLQTFLQDSSLPLFEMFHDLDEVLETSTRFFDNTLPRELVVMIQDALHLLMHKSPSSTAFLVDEHFPSLHDRAVDSMGDDSEEYHQAHSPHPSPNLSQSLRHLYITLHCRFHPDACENNKVFDAAIWALNQQGKPLEALAKADVFDKSLVTELVDVFQRKAFSTLRSLVQETFSALVSVTTTRAVSFPRLFNRLVNAAPQLQLTSGTQYTEFRSILTGMLESYRSDSDMLIITKYLIDRDLFNTLEKAARERVRG</sequence>
<feature type="domain" description="VPS8-like TPR-like repeats" evidence="2">
    <location>
        <begin position="838"/>
        <end position="933"/>
    </location>
</feature>
<dbReference type="EMBL" id="JADNRY010000593">
    <property type="protein sequence ID" value="KAF9037914.1"/>
    <property type="molecule type" value="Genomic_DNA"/>
</dbReference>
<dbReference type="OrthoDB" id="289913at2759"/>
<name>A0A9P5TXA7_9AGAR</name>
<comment type="caution">
    <text evidence="3">The sequence shown here is derived from an EMBL/GenBank/DDBJ whole genome shotgun (WGS) entry which is preliminary data.</text>
</comment>
<dbReference type="Pfam" id="PF12816">
    <property type="entry name" value="TPR_Vps8"/>
    <property type="match status" value="1"/>
</dbReference>
<dbReference type="Pfam" id="PF25066">
    <property type="entry name" value="TPR_VPS8_2"/>
    <property type="match status" value="1"/>
</dbReference>
<dbReference type="Proteomes" id="UP000772434">
    <property type="component" value="Unassembled WGS sequence"/>
</dbReference>
<dbReference type="InterPro" id="IPR059070">
    <property type="entry name" value="TPR_VPS8_2"/>
</dbReference>
<accession>A0A9P5TXA7</accession>
<dbReference type="GO" id="GO:0030897">
    <property type="term" value="C:HOPS complex"/>
    <property type="evidence" value="ECO:0007669"/>
    <property type="project" value="TreeGrafter"/>
</dbReference>
<dbReference type="PANTHER" id="PTHR12616">
    <property type="entry name" value="VACUOLAR PROTEIN SORTING VPS41"/>
    <property type="match status" value="1"/>
</dbReference>
<keyword evidence="4" id="KW-1185">Reference proteome</keyword>
<dbReference type="PANTHER" id="PTHR12616:SF8">
    <property type="entry name" value="VACUOLAR PROTEIN SORTING-ASSOCIATED PROTEIN 8 HOMOLOG"/>
    <property type="match status" value="1"/>
</dbReference>
<organism evidence="3 4">
    <name type="scientific">Rhodocollybia butyracea</name>
    <dbReference type="NCBI Taxonomy" id="206335"/>
    <lineage>
        <taxon>Eukaryota</taxon>
        <taxon>Fungi</taxon>
        <taxon>Dikarya</taxon>
        <taxon>Basidiomycota</taxon>
        <taxon>Agaricomycotina</taxon>
        <taxon>Agaricomycetes</taxon>
        <taxon>Agaricomycetidae</taxon>
        <taxon>Agaricales</taxon>
        <taxon>Marasmiineae</taxon>
        <taxon>Omphalotaceae</taxon>
        <taxon>Rhodocollybia</taxon>
    </lineage>
</organism>
<dbReference type="GO" id="GO:0034058">
    <property type="term" value="P:endosomal vesicle fusion"/>
    <property type="evidence" value="ECO:0007669"/>
    <property type="project" value="TreeGrafter"/>
</dbReference>
<feature type="domain" description="Vacuolar protein sorting-associated protein 8 central" evidence="1">
    <location>
        <begin position="466"/>
        <end position="564"/>
    </location>
</feature>